<keyword evidence="6" id="KW-0028">Amino-acid biosynthesis</keyword>
<dbReference type="InterPro" id="IPR018198">
    <property type="entry name" value="ATP_PRibTrfase_CS"/>
</dbReference>
<evidence type="ECO:0000256" key="10">
    <source>
        <dbReference type="ARBA" id="ARBA00024861"/>
    </source>
</evidence>
<evidence type="ECO:0000256" key="1">
    <source>
        <dbReference type="ARBA" id="ARBA00000915"/>
    </source>
</evidence>
<accession>A0A0D6JA21</accession>
<dbReference type="EMBL" id="LN829119">
    <property type="protein sequence ID" value="CPR15046.1"/>
    <property type="molecule type" value="Genomic_DNA"/>
</dbReference>
<sequence>MGKEGEALTTRLQIALPSKGRLMEQTLELFRESGLNVRKTGNERGYRGEIEGFANVDVAFVSASEIAANLKSGKAHLGVTGEDLVRERISDWKTRVELLKPLGFGFADVVVAVPQCWLDVSTMADLDEIAGGFRESHGRWFRVATKYVNLTRRFFSAKGFTDYRIVESLGATEGTPAAGSADLIVDITSTGTTLRANGLKILDDGVILKSQANFVASNVAQWTPSTRQAQNEIMARLEA</sequence>
<dbReference type="OrthoDB" id="9806435at2"/>
<comment type="pathway">
    <text evidence="2">Amino-acid biosynthesis; L-histidine biosynthesis; L-histidine from 5-phospho-alpha-D-ribose 1-diphosphate: step 1/9.</text>
</comment>
<dbReference type="GO" id="GO:0000105">
    <property type="term" value="P:L-histidine biosynthetic process"/>
    <property type="evidence" value="ECO:0007669"/>
    <property type="project" value="UniProtKB-UniRule"/>
</dbReference>
<proteinExistence type="inferred from homology"/>
<evidence type="ECO:0000313" key="14">
    <source>
        <dbReference type="Proteomes" id="UP000033187"/>
    </source>
</evidence>
<evidence type="ECO:0000256" key="3">
    <source>
        <dbReference type="ARBA" id="ARBA00009489"/>
    </source>
</evidence>
<dbReference type="UniPathway" id="UPA00031">
    <property type="reaction ID" value="UER00006"/>
</dbReference>
<evidence type="ECO:0000313" key="13">
    <source>
        <dbReference type="EMBL" id="CPR15046.1"/>
    </source>
</evidence>
<evidence type="ECO:0000256" key="9">
    <source>
        <dbReference type="ARBA" id="ARBA00023102"/>
    </source>
</evidence>
<comment type="similarity">
    <text evidence="3">Belongs to the ATP phosphoribosyltransferase family. Short subfamily.</text>
</comment>
<evidence type="ECO:0000256" key="7">
    <source>
        <dbReference type="ARBA" id="ARBA00022676"/>
    </source>
</evidence>
<dbReference type="Proteomes" id="UP000033187">
    <property type="component" value="Chromosome 1"/>
</dbReference>
<evidence type="ECO:0000256" key="11">
    <source>
        <dbReference type="NCBIfam" id="TIGR00070"/>
    </source>
</evidence>
<keyword evidence="14" id="KW-1185">Reference proteome</keyword>
<dbReference type="PANTHER" id="PTHR21403">
    <property type="entry name" value="ATP PHOSPHORIBOSYLTRANSFERASE ATP-PRTASE"/>
    <property type="match status" value="1"/>
</dbReference>
<evidence type="ECO:0000256" key="2">
    <source>
        <dbReference type="ARBA" id="ARBA00004667"/>
    </source>
</evidence>
<comment type="function">
    <text evidence="10">Catalyzes the condensation of ATP and 5-phosphoribose 1-diphosphate to form N'-(5'-phosphoribosyl)-ATP (PR-ATP). Has a crucial role in the pathway because the rate of histidine biosynthesis seems to be controlled primarily by regulation of HisG enzymatic activity.</text>
</comment>
<dbReference type="PANTHER" id="PTHR21403:SF8">
    <property type="entry name" value="ATP PHOSPHORIBOSYLTRANSFERASE"/>
    <property type="match status" value="1"/>
</dbReference>
<keyword evidence="8 13" id="KW-0808">Transferase</keyword>
<keyword evidence="7 13" id="KW-0328">Glycosyltransferase</keyword>
<protein>
    <recommendedName>
        <fullName evidence="5 11">ATP phosphoribosyltransferase</fullName>
        <ecNumber evidence="4 11">2.4.2.17</ecNumber>
    </recommendedName>
</protein>
<evidence type="ECO:0000256" key="8">
    <source>
        <dbReference type="ARBA" id="ARBA00022679"/>
    </source>
</evidence>
<dbReference type="InterPro" id="IPR001348">
    <property type="entry name" value="ATP_PRibTrfase_HisG"/>
</dbReference>
<dbReference type="NCBIfam" id="TIGR00070">
    <property type="entry name" value="hisG"/>
    <property type="match status" value="1"/>
</dbReference>
<dbReference type="AlphaFoldDB" id="A0A0D6JA21"/>
<evidence type="ECO:0000256" key="4">
    <source>
        <dbReference type="ARBA" id="ARBA00011946"/>
    </source>
</evidence>
<dbReference type="KEGG" id="fiy:BN1229_v1_0185"/>
<dbReference type="SUPFAM" id="SSF53850">
    <property type="entry name" value="Periplasmic binding protein-like II"/>
    <property type="match status" value="1"/>
</dbReference>
<dbReference type="GO" id="GO:0003879">
    <property type="term" value="F:ATP phosphoribosyltransferase activity"/>
    <property type="evidence" value="ECO:0007669"/>
    <property type="project" value="UniProtKB-UniRule"/>
</dbReference>
<keyword evidence="9" id="KW-0368">Histidine biosynthesis</keyword>
<evidence type="ECO:0000256" key="5">
    <source>
        <dbReference type="ARBA" id="ARBA00020998"/>
    </source>
</evidence>
<comment type="catalytic activity">
    <reaction evidence="1">
        <text>1-(5-phospho-beta-D-ribosyl)-ATP + diphosphate = 5-phospho-alpha-D-ribose 1-diphosphate + ATP</text>
        <dbReference type="Rhea" id="RHEA:18473"/>
        <dbReference type="ChEBI" id="CHEBI:30616"/>
        <dbReference type="ChEBI" id="CHEBI:33019"/>
        <dbReference type="ChEBI" id="CHEBI:58017"/>
        <dbReference type="ChEBI" id="CHEBI:73183"/>
        <dbReference type="EC" id="2.4.2.17"/>
    </reaction>
</comment>
<dbReference type="GO" id="GO:0005737">
    <property type="term" value="C:cytoplasm"/>
    <property type="evidence" value="ECO:0007669"/>
    <property type="project" value="InterPro"/>
</dbReference>
<dbReference type="KEGG" id="fil:BN1229_v1_0181"/>
<dbReference type="PROSITE" id="PS01316">
    <property type="entry name" value="ATP_P_PHORIBOSYLTR"/>
    <property type="match status" value="1"/>
</dbReference>
<dbReference type="Gene3D" id="3.40.190.10">
    <property type="entry name" value="Periplasmic binding protein-like II"/>
    <property type="match status" value="2"/>
</dbReference>
<evidence type="ECO:0000256" key="6">
    <source>
        <dbReference type="ARBA" id="ARBA00022605"/>
    </source>
</evidence>
<dbReference type="EC" id="2.4.2.17" evidence="4 11"/>
<dbReference type="Pfam" id="PF01634">
    <property type="entry name" value="HisG"/>
    <property type="match status" value="1"/>
</dbReference>
<organism evidence="13 14">
    <name type="scientific">Candidatus Filomicrobium marinum</name>
    <dbReference type="NCBI Taxonomy" id="1608628"/>
    <lineage>
        <taxon>Bacteria</taxon>
        <taxon>Pseudomonadati</taxon>
        <taxon>Pseudomonadota</taxon>
        <taxon>Alphaproteobacteria</taxon>
        <taxon>Hyphomicrobiales</taxon>
        <taxon>Hyphomicrobiaceae</taxon>
        <taxon>Filomicrobium</taxon>
    </lineage>
</organism>
<feature type="domain" description="ATP phosphoribosyltransferase catalytic" evidence="12">
    <location>
        <begin position="63"/>
        <end position="238"/>
    </location>
</feature>
<dbReference type="InterPro" id="IPR013820">
    <property type="entry name" value="ATP_PRibTrfase_cat"/>
</dbReference>
<gene>
    <name evidence="13" type="ORF">YBN1229_v1_0185</name>
</gene>
<reference evidence="14" key="1">
    <citation type="submission" date="2015-02" db="EMBL/GenBank/DDBJ databases">
        <authorList>
            <person name="Chooi Y.-H."/>
        </authorList>
    </citation>
    <scope>NUCLEOTIDE SEQUENCE [LARGE SCALE GENOMIC DNA]</scope>
    <source>
        <strain evidence="14">strain Y</strain>
    </source>
</reference>
<dbReference type="CDD" id="cd13593">
    <property type="entry name" value="PBP2_HisGL3"/>
    <property type="match status" value="1"/>
</dbReference>
<dbReference type="RefSeq" id="WP_046475551.1">
    <property type="nucleotide sequence ID" value="NZ_LN829118.1"/>
</dbReference>
<name>A0A0D6JA21_9HYPH</name>
<evidence type="ECO:0000259" key="12">
    <source>
        <dbReference type="Pfam" id="PF01634"/>
    </source>
</evidence>